<dbReference type="InterPro" id="IPR012334">
    <property type="entry name" value="Pectin_lyas_fold"/>
</dbReference>
<evidence type="ECO:0000256" key="6">
    <source>
        <dbReference type="ARBA" id="ARBA00022837"/>
    </source>
</evidence>
<keyword evidence="10" id="KW-1185">Reference proteome</keyword>
<evidence type="ECO:0000256" key="1">
    <source>
        <dbReference type="ARBA" id="ARBA00001913"/>
    </source>
</evidence>
<gene>
    <name evidence="9" type="ORF">GLV81_08645</name>
</gene>
<sequence length="602" mass="66825">MRLLNISIVVVVLLLGNALLVPASGRQFFVAVNGHPNNPGTFTQPWALDTAFRMPASRLTGGDTVWIRGGKYSGTFILDADGTVSKPLVYQAYPGERVVLDSYTGLNNNVKTLEVVGNYVWLVGIEIENSSPTRISNASGINTATDLHQSIGMEIYGNSTRIINCKIHDTPGVGVGYWSTALDAEIYGCFIYNTGFSALDRGHGPGIYTQNGDAAKPKAVRNSFLFNGFSTGIQFYSSATANKLKGLIIDSTTIFNSGALTRPTQARRKNFVAGAETSGRTNATPGVTRVSALYLTDNVLYRDTADNINQQYWKYWDFRENTELGYQDETLSDSFVIFTRNHLYGDPLPMLLHQWDSGVFKHNFLYSYKPNNDGVRNVIELATGATPFPNWDSNTYRTNEPAYNSPFNNLTFTKWKDSFNIDQHSNFVNGPFTEQYAFVRRNKYSRNTYYITVMNYAQLDSMLINHNFSEHNGMQFSLYDVQRSLYVPLSKGLYNGTSFKLPMKLTEVAPTLGITPMPPKHTSAALGTFVLSFYPSITTVKTGAWNDPTTWNVGRVPTSEDDVVLQHAVTISGLAWCRSLNSNQQQVTTQSGAHLLISNTGQ</sequence>
<evidence type="ECO:0000256" key="4">
    <source>
        <dbReference type="ARBA" id="ARBA00022723"/>
    </source>
</evidence>
<evidence type="ECO:0000256" key="8">
    <source>
        <dbReference type="ARBA" id="ARBA00038263"/>
    </source>
</evidence>
<dbReference type="AlphaFoldDB" id="A0A6I6H0D5"/>
<reference evidence="9 10" key="1">
    <citation type="submission" date="2019-11" db="EMBL/GenBank/DDBJ databases">
        <authorList>
            <person name="Im W.T."/>
        </authorList>
    </citation>
    <scope>NUCLEOTIDE SEQUENCE [LARGE SCALE GENOMIC DNA]</scope>
    <source>
        <strain evidence="9 10">SB-02</strain>
    </source>
</reference>
<proteinExistence type="inferred from homology"/>
<dbReference type="PANTHER" id="PTHR40088">
    <property type="entry name" value="PECTATE LYASE (EUROFUNG)"/>
    <property type="match status" value="1"/>
</dbReference>
<keyword evidence="5" id="KW-0732">Signal</keyword>
<evidence type="ECO:0000256" key="5">
    <source>
        <dbReference type="ARBA" id="ARBA00022729"/>
    </source>
</evidence>
<dbReference type="PANTHER" id="PTHR40088:SF1">
    <property type="entry name" value="PECTATE LYASE PEL9"/>
    <property type="match status" value="1"/>
</dbReference>
<comment type="similarity">
    <text evidence="8">Belongs to the polysaccharide lyase 9 family.</text>
</comment>
<name>A0A6I6H0D5_9BACT</name>
<organism evidence="9 10">
    <name type="scientific">Phnomibacter ginsenosidimutans</name>
    <dbReference type="NCBI Taxonomy" id="2676868"/>
    <lineage>
        <taxon>Bacteria</taxon>
        <taxon>Pseudomonadati</taxon>
        <taxon>Bacteroidota</taxon>
        <taxon>Chitinophagia</taxon>
        <taxon>Chitinophagales</taxon>
        <taxon>Chitinophagaceae</taxon>
        <taxon>Phnomibacter</taxon>
    </lineage>
</organism>
<comment type="subcellular location">
    <subcellularLocation>
        <location evidence="2">Secreted</location>
    </subcellularLocation>
</comment>
<dbReference type="Proteomes" id="UP000426027">
    <property type="component" value="Chromosome"/>
</dbReference>
<keyword evidence="3" id="KW-0964">Secreted</keyword>
<dbReference type="SUPFAM" id="SSF51126">
    <property type="entry name" value="Pectin lyase-like"/>
    <property type="match status" value="1"/>
</dbReference>
<dbReference type="InterPro" id="IPR011050">
    <property type="entry name" value="Pectin_lyase_fold/virulence"/>
</dbReference>
<dbReference type="InterPro" id="IPR052052">
    <property type="entry name" value="Polysaccharide_Lyase_9"/>
</dbReference>
<dbReference type="GO" id="GO:0046872">
    <property type="term" value="F:metal ion binding"/>
    <property type="evidence" value="ECO:0007669"/>
    <property type="project" value="UniProtKB-KW"/>
</dbReference>
<evidence type="ECO:0000256" key="7">
    <source>
        <dbReference type="ARBA" id="ARBA00023239"/>
    </source>
</evidence>
<keyword evidence="7" id="KW-0456">Lyase</keyword>
<dbReference type="GO" id="GO:0016837">
    <property type="term" value="F:carbon-oxygen lyase activity, acting on polysaccharides"/>
    <property type="evidence" value="ECO:0007669"/>
    <property type="project" value="TreeGrafter"/>
</dbReference>
<protein>
    <recommendedName>
        <fullName evidence="11">Right-handed parallel beta-helix repeat-containing protein</fullName>
    </recommendedName>
</protein>
<evidence type="ECO:0000313" key="9">
    <source>
        <dbReference type="EMBL" id="QGW28151.1"/>
    </source>
</evidence>
<keyword evidence="6" id="KW-0106">Calcium</keyword>
<dbReference type="EMBL" id="CP046566">
    <property type="protein sequence ID" value="QGW28151.1"/>
    <property type="molecule type" value="Genomic_DNA"/>
</dbReference>
<accession>A0A6I6H0D5</accession>
<dbReference type="KEGG" id="fls:GLV81_08645"/>
<comment type="cofactor">
    <cofactor evidence="1">
        <name>Ca(2+)</name>
        <dbReference type="ChEBI" id="CHEBI:29108"/>
    </cofactor>
</comment>
<dbReference type="GO" id="GO:0005576">
    <property type="term" value="C:extracellular region"/>
    <property type="evidence" value="ECO:0007669"/>
    <property type="project" value="UniProtKB-SubCell"/>
</dbReference>
<dbReference type="Gene3D" id="2.160.20.10">
    <property type="entry name" value="Single-stranded right-handed beta-helix, Pectin lyase-like"/>
    <property type="match status" value="1"/>
</dbReference>
<evidence type="ECO:0000256" key="2">
    <source>
        <dbReference type="ARBA" id="ARBA00004613"/>
    </source>
</evidence>
<evidence type="ECO:0000256" key="3">
    <source>
        <dbReference type="ARBA" id="ARBA00022525"/>
    </source>
</evidence>
<evidence type="ECO:0000313" key="10">
    <source>
        <dbReference type="Proteomes" id="UP000426027"/>
    </source>
</evidence>
<evidence type="ECO:0008006" key="11">
    <source>
        <dbReference type="Google" id="ProtNLM"/>
    </source>
</evidence>
<dbReference type="RefSeq" id="WP_157478510.1">
    <property type="nucleotide sequence ID" value="NZ_CP046566.1"/>
</dbReference>
<keyword evidence="4" id="KW-0479">Metal-binding</keyword>